<dbReference type="Pfam" id="PF07963">
    <property type="entry name" value="N_methyl"/>
    <property type="match status" value="1"/>
</dbReference>
<keyword evidence="4" id="KW-0488">Methylation</keyword>
<protein>
    <recommendedName>
        <fullName evidence="2">Type II secretion system protein H</fullName>
    </recommendedName>
    <alternativeName>
        <fullName evidence="10">General secretion pathway protein H</fullName>
    </alternativeName>
</protein>
<keyword evidence="5" id="KW-0997">Cell inner membrane</keyword>
<keyword evidence="7 11" id="KW-1133">Transmembrane helix</keyword>
<evidence type="ECO:0000256" key="6">
    <source>
        <dbReference type="ARBA" id="ARBA00022692"/>
    </source>
</evidence>
<comment type="similarity">
    <text evidence="9">Belongs to the GSP H family.</text>
</comment>
<organism evidence="13 14">
    <name type="scientific">Simplicispira suum</name>
    <dbReference type="NCBI Taxonomy" id="2109915"/>
    <lineage>
        <taxon>Bacteria</taxon>
        <taxon>Pseudomonadati</taxon>
        <taxon>Pseudomonadota</taxon>
        <taxon>Betaproteobacteria</taxon>
        <taxon>Burkholderiales</taxon>
        <taxon>Comamonadaceae</taxon>
        <taxon>Simplicispira</taxon>
    </lineage>
</organism>
<evidence type="ECO:0000256" key="5">
    <source>
        <dbReference type="ARBA" id="ARBA00022519"/>
    </source>
</evidence>
<dbReference type="Proteomes" id="UP000239326">
    <property type="component" value="Chromosome"/>
</dbReference>
<dbReference type="InterPro" id="IPR022346">
    <property type="entry name" value="T2SS_GspH"/>
</dbReference>
<dbReference type="AlphaFoldDB" id="A0A2S0N1W2"/>
<gene>
    <name evidence="13" type="ORF">C6571_13240</name>
</gene>
<evidence type="ECO:0000256" key="1">
    <source>
        <dbReference type="ARBA" id="ARBA00004377"/>
    </source>
</evidence>
<name>A0A2S0N1W2_9BURK</name>
<evidence type="ECO:0000259" key="12">
    <source>
        <dbReference type="Pfam" id="PF12019"/>
    </source>
</evidence>
<evidence type="ECO:0000256" key="9">
    <source>
        <dbReference type="ARBA" id="ARBA00025772"/>
    </source>
</evidence>
<dbReference type="Gene3D" id="3.55.40.10">
    <property type="entry name" value="minor pseudopilin epsh domain"/>
    <property type="match status" value="1"/>
</dbReference>
<dbReference type="EMBL" id="CP027669">
    <property type="protein sequence ID" value="AVO42116.1"/>
    <property type="molecule type" value="Genomic_DNA"/>
</dbReference>
<dbReference type="Pfam" id="PF12019">
    <property type="entry name" value="GspH"/>
    <property type="match status" value="1"/>
</dbReference>
<keyword evidence="6 11" id="KW-0812">Transmembrane</keyword>
<evidence type="ECO:0000256" key="2">
    <source>
        <dbReference type="ARBA" id="ARBA00021549"/>
    </source>
</evidence>
<evidence type="ECO:0000256" key="4">
    <source>
        <dbReference type="ARBA" id="ARBA00022481"/>
    </source>
</evidence>
<evidence type="ECO:0000256" key="3">
    <source>
        <dbReference type="ARBA" id="ARBA00022475"/>
    </source>
</evidence>
<evidence type="ECO:0000313" key="14">
    <source>
        <dbReference type="Proteomes" id="UP000239326"/>
    </source>
</evidence>
<evidence type="ECO:0000256" key="7">
    <source>
        <dbReference type="ARBA" id="ARBA00022989"/>
    </source>
</evidence>
<dbReference type="RefSeq" id="WP_106447093.1">
    <property type="nucleotide sequence ID" value="NZ_CP027669.1"/>
</dbReference>
<sequence>MPLCPYLRNSVAARNRPHEQGFTAIELMVVVAIVAILAALAGPSFRDLIDGWRVRSAVEEITSTIYYARSEAIKRGGRVSVRKNCGVGTAQEWKCGWIVFTDTNENGVLNTGGANPDVILQTYSAQQGVNVNHLRNSAFFTLNRWGQINGLGAASFSFTPEGLGSSSRHASALCVTSGGRIKTTKDTVSCP</sequence>
<dbReference type="InterPro" id="IPR012902">
    <property type="entry name" value="N_methyl_site"/>
</dbReference>
<dbReference type="NCBIfam" id="TIGR02532">
    <property type="entry name" value="IV_pilin_GFxxxE"/>
    <property type="match status" value="1"/>
</dbReference>
<dbReference type="GO" id="GO:0015628">
    <property type="term" value="P:protein secretion by the type II secretion system"/>
    <property type="evidence" value="ECO:0007669"/>
    <property type="project" value="InterPro"/>
</dbReference>
<evidence type="ECO:0000256" key="10">
    <source>
        <dbReference type="ARBA" id="ARBA00030775"/>
    </source>
</evidence>
<reference evidence="13 14" key="1">
    <citation type="submission" date="2018-03" db="EMBL/GenBank/DDBJ databases">
        <title>Genome sequencing of Simplicispira sp.</title>
        <authorList>
            <person name="Kim S.-J."/>
            <person name="Heo J."/>
            <person name="Kwon S.-W."/>
        </authorList>
    </citation>
    <scope>NUCLEOTIDE SEQUENCE [LARGE SCALE GENOMIC DNA]</scope>
    <source>
        <strain evidence="13 14">SC1-8</strain>
    </source>
</reference>
<proteinExistence type="inferred from homology"/>
<keyword evidence="8 11" id="KW-0472">Membrane</keyword>
<keyword evidence="14" id="KW-1185">Reference proteome</keyword>
<evidence type="ECO:0000256" key="11">
    <source>
        <dbReference type="SAM" id="Phobius"/>
    </source>
</evidence>
<dbReference type="SUPFAM" id="SSF54523">
    <property type="entry name" value="Pili subunits"/>
    <property type="match status" value="1"/>
</dbReference>
<accession>A0A2S0N1W2</accession>
<dbReference type="GO" id="GO:0005886">
    <property type="term" value="C:plasma membrane"/>
    <property type="evidence" value="ECO:0007669"/>
    <property type="project" value="UniProtKB-SubCell"/>
</dbReference>
<dbReference type="GO" id="GO:0015627">
    <property type="term" value="C:type II protein secretion system complex"/>
    <property type="evidence" value="ECO:0007669"/>
    <property type="project" value="InterPro"/>
</dbReference>
<comment type="subcellular location">
    <subcellularLocation>
        <location evidence="1">Cell inner membrane</location>
        <topology evidence="1">Single-pass membrane protein</topology>
    </subcellularLocation>
</comment>
<feature type="transmembrane region" description="Helical" evidence="11">
    <location>
        <begin position="20"/>
        <end position="45"/>
    </location>
</feature>
<feature type="domain" description="General secretion pathway GspH" evidence="12">
    <location>
        <begin position="57"/>
        <end position="178"/>
    </location>
</feature>
<dbReference type="OrthoDB" id="8592199at2"/>
<keyword evidence="3" id="KW-1003">Cell membrane</keyword>
<dbReference type="InterPro" id="IPR045584">
    <property type="entry name" value="Pilin-like"/>
</dbReference>
<evidence type="ECO:0000256" key="8">
    <source>
        <dbReference type="ARBA" id="ARBA00023136"/>
    </source>
</evidence>
<dbReference type="KEGG" id="simp:C6571_13240"/>
<evidence type="ECO:0000313" key="13">
    <source>
        <dbReference type="EMBL" id="AVO42116.1"/>
    </source>
</evidence>